<dbReference type="InterPro" id="IPR002156">
    <property type="entry name" value="RNaseH_domain"/>
</dbReference>
<dbReference type="InterPro" id="IPR036397">
    <property type="entry name" value="RNaseH_sf"/>
</dbReference>
<dbReference type="Gene3D" id="3.30.420.10">
    <property type="entry name" value="Ribonuclease H-like superfamily/Ribonuclease H"/>
    <property type="match status" value="1"/>
</dbReference>
<feature type="domain" description="RNase H type-1" evidence="1">
    <location>
        <begin position="8"/>
        <end position="109"/>
    </location>
</feature>
<name>A0AAD9TFZ0_9ROSI</name>
<evidence type="ECO:0000313" key="2">
    <source>
        <dbReference type="EMBL" id="KAK2635377.1"/>
    </source>
</evidence>
<dbReference type="Pfam" id="PF13456">
    <property type="entry name" value="RVT_3"/>
    <property type="match status" value="1"/>
</dbReference>
<keyword evidence="3" id="KW-1185">Reference proteome</keyword>
<evidence type="ECO:0000313" key="3">
    <source>
        <dbReference type="Proteomes" id="UP001280121"/>
    </source>
</evidence>
<dbReference type="EMBL" id="JANJYI010000009">
    <property type="protein sequence ID" value="KAK2635377.1"/>
    <property type="molecule type" value="Genomic_DNA"/>
</dbReference>
<protein>
    <recommendedName>
        <fullName evidence="1">RNase H type-1 domain-containing protein</fullName>
    </recommendedName>
</protein>
<dbReference type="PANTHER" id="PTHR47723">
    <property type="entry name" value="OS05G0353850 PROTEIN"/>
    <property type="match status" value="1"/>
</dbReference>
<proteinExistence type="predicted"/>
<dbReference type="Proteomes" id="UP001280121">
    <property type="component" value="Unassembled WGS sequence"/>
</dbReference>
<dbReference type="GO" id="GO:0004523">
    <property type="term" value="F:RNA-DNA hybrid ribonuclease activity"/>
    <property type="evidence" value="ECO:0007669"/>
    <property type="project" value="InterPro"/>
</dbReference>
<accession>A0AAD9TFZ0</accession>
<dbReference type="InterPro" id="IPR012337">
    <property type="entry name" value="RNaseH-like_sf"/>
</dbReference>
<dbReference type="PANTHER" id="PTHR47723:SF22">
    <property type="entry name" value="RNASE H TYPE-1 DOMAIN-CONTAINING PROTEIN"/>
    <property type="match status" value="1"/>
</dbReference>
<comment type="caution">
    <text evidence="2">The sequence shown here is derived from an EMBL/GenBank/DDBJ whole genome shotgun (WGS) entry which is preliminary data.</text>
</comment>
<dbReference type="AlphaFoldDB" id="A0AAD9TFZ0"/>
<reference evidence="2" key="1">
    <citation type="journal article" date="2023" name="Plant J.">
        <title>Genome sequences and population genomics provide insights into the demographic history, inbreeding, and mutation load of two 'living fossil' tree species of Dipteronia.</title>
        <authorList>
            <person name="Feng Y."/>
            <person name="Comes H.P."/>
            <person name="Chen J."/>
            <person name="Zhu S."/>
            <person name="Lu R."/>
            <person name="Zhang X."/>
            <person name="Li P."/>
            <person name="Qiu J."/>
            <person name="Olsen K.M."/>
            <person name="Qiu Y."/>
        </authorList>
    </citation>
    <scope>NUCLEOTIDE SEQUENCE</scope>
    <source>
        <strain evidence="2">KIB01</strain>
    </source>
</reference>
<dbReference type="SUPFAM" id="SSF53098">
    <property type="entry name" value="Ribonuclease H-like"/>
    <property type="match status" value="1"/>
</dbReference>
<gene>
    <name evidence="2" type="ORF">Ddye_030169</name>
</gene>
<sequence>MDEELKFNVDRSSRGNPGLSGICGILRNSEGETLCMSSSFIGNSISSTAEITAIFKTCQLCESVHCPSNVKIFIESDSKSTVSWVNVARAGNVQLLDSILEIKEILQRLHPKVVVCYVQKC</sequence>
<organism evidence="2 3">
    <name type="scientific">Dipteronia dyeriana</name>
    <dbReference type="NCBI Taxonomy" id="168575"/>
    <lineage>
        <taxon>Eukaryota</taxon>
        <taxon>Viridiplantae</taxon>
        <taxon>Streptophyta</taxon>
        <taxon>Embryophyta</taxon>
        <taxon>Tracheophyta</taxon>
        <taxon>Spermatophyta</taxon>
        <taxon>Magnoliopsida</taxon>
        <taxon>eudicotyledons</taxon>
        <taxon>Gunneridae</taxon>
        <taxon>Pentapetalae</taxon>
        <taxon>rosids</taxon>
        <taxon>malvids</taxon>
        <taxon>Sapindales</taxon>
        <taxon>Sapindaceae</taxon>
        <taxon>Hippocastanoideae</taxon>
        <taxon>Acereae</taxon>
        <taxon>Dipteronia</taxon>
    </lineage>
</organism>
<dbReference type="InterPro" id="IPR053151">
    <property type="entry name" value="RNase_H-like"/>
</dbReference>
<dbReference type="CDD" id="cd06222">
    <property type="entry name" value="RNase_H_like"/>
    <property type="match status" value="1"/>
</dbReference>
<evidence type="ECO:0000259" key="1">
    <source>
        <dbReference type="Pfam" id="PF13456"/>
    </source>
</evidence>
<dbReference type="InterPro" id="IPR044730">
    <property type="entry name" value="RNase_H-like_dom_plant"/>
</dbReference>
<dbReference type="GO" id="GO:0003676">
    <property type="term" value="F:nucleic acid binding"/>
    <property type="evidence" value="ECO:0007669"/>
    <property type="project" value="InterPro"/>
</dbReference>